<accession>A0A1H7N9U1</accession>
<dbReference type="Proteomes" id="UP000198620">
    <property type="component" value="Unassembled WGS sequence"/>
</dbReference>
<dbReference type="InterPro" id="IPR050736">
    <property type="entry name" value="Sensor_HK_Regulatory"/>
</dbReference>
<dbReference type="InterPro" id="IPR004358">
    <property type="entry name" value="Sig_transdc_His_kin-like_C"/>
</dbReference>
<keyword evidence="8" id="KW-1185">Reference proteome</keyword>
<organism evidence="7 8">
    <name type="scientific">Nitrosovibrio tenuis</name>
    <dbReference type="NCBI Taxonomy" id="1233"/>
    <lineage>
        <taxon>Bacteria</taxon>
        <taxon>Pseudomonadati</taxon>
        <taxon>Pseudomonadota</taxon>
        <taxon>Betaproteobacteria</taxon>
        <taxon>Nitrosomonadales</taxon>
        <taxon>Nitrosomonadaceae</taxon>
        <taxon>Nitrosovibrio</taxon>
    </lineage>
</organism>
<dbReference type="PANTHER" id="PTHR43711">
    <property type="entry name" value="TWO-COMPONENT HISTIDINE KINASE"/>
    <property type="match status" value="1"/>
</dbReference>
<dbReference type="SUPFAM" id="SSF47384">
    <property type="entry name" value="Homodimeric domain of signal transducing histidine kinase"/>
    <property type="match status" value="1"/>
</dbReference>
<evidence type="ECO:0000256" key="1">
    <source>
        <dbReference type="ARBA" id="ARBA00000085"/>
    </source>
</evidence>
<protein>
    <recommendedName>
        <fullName evidence="2">histidine kinase</fullName>
        <ecNumber evidence="2">2.7.13.3</ecNumber>
    </recommendedName>
</protein>
<evidence type="ECO:0000259" key="6">
    <source>
        <dbReference type="PROSITE" id="PS50109"/>
    </source>
</evidence>
<evidence type="ECO:0000256" key="3">
    <source>
        <dbReference type="ARBA" id="ARBA00022679"/>
    </source>
</evidence>
<evidence type="ECO:0000256" key="5">
    <source>
        <dbReference type="ARBA" id="ARBA00023012"/>
    </source>
</evidence>
<proteinExistence type="predicted"/>
<dbReference type="InterPro" id="IPR025751">
    <property type="entry name" value="RsbRD_N_dom"/>
</dbReference>
<dbReference type="InterPro" id="IPR036097">
    <property type="entry name" value="HisK_dim/P_sf"/>
</dbReference>
<dbReference type="SUPFAM" id="SSF55874">
    <property type="entry name" value="ATPase domain of HSP90 chaperone/DNA topoisomerase II/histidine kinase"/>
    <property type="match status" value="1"/>
</dbReference>
<dbReference type="PANTHER" id="PTHR43711:SF1">
    <property type="entry name" value="HISTIDINE KINASE 1"/>
    <property type="match status" value="1"/>
</dbReference>
<evidence type="ECO:0000256" key="4">
    <source>
        <dbReference type="ARBA" id="ARBA00022777"/>
    </source>
</evidence>
<feature type="domain" description="Histidine kinase" evidence="6">
    <location>
        <begin position="167"/>
        <end position="386"/>
    </location>
</feature>
<name>A0A1H7N9U1_9PROT</name>
<dbReference type="InterPro" id="IPR003594">
    <property type="entry name" value="HATPase_dom"/>
</dbReference>
<dbReference type="InterPro" id="IPR036890">
    <property type="entry name" value="HATPase_C_sf"/>
</dbReference>
<evidence type="ECO:0000256" key="2">
    <source>
        <dbReference type="ARBA" id="ARBA00012438"/>
    </source>
</evidence>
<dbReference type="Pfam" id="PF14361">
    <property type="entry name" value="RsbRD_N"/>
    <property type="match status" value="1"/>
</dbReference>
<dbReference type="SMART" id="SM00387">
    <property type="entry name" value="HATPase_c"/>
    <property type="match status" value="1"/>
</dbReference>
<dbReference type="PROSITE" id="PS50109">
    <property type="entry name" value="HIS_KIN"/>
    <property type="match status" value="1"/>
</dbReference>
<keyword evidence="5" id="KW-0902">Two-component regulatory system</keyword>
<comment type="catalytic activity">
    <reaction evidence="1">
        <text>ATP + protein L-histidine = ADP + protein N-phospho-L-histidine.</text>
        <dbReference type="EC" id="2.7.13.3"/>
    </reaction>
</comment>
<dbReference type="EMBL" id="FOBH01000006">
    <property type="protein sequence ID" value="SEL20240.1"/>
    <property type="molecule type" value="Genomic_DNA"/>
</dbReference>
<dbReference type="EC" id="2.7.13.3" evidence="2"/>
<dbReference type="RefSeq" id="WP_090828748.1">
    <property type="nucleotide sequence ID" value="NZ_FOBH01000006.1"/>
</dbReference>
<dbReference type="AlphaFoldDB" id="A0A1H7N9U1"/>
<keyword evidence="4 7" id="KW-0418">Kinase</keyword>
<keyword evidence="3" id="KW-0808">Transferase</keyword>
<dbReference type="STRING" id="1233.SAMN05216387_106103"/>
<dbReference type="GO" id="GO:0000155">
    <property type="term" value="F:phosphorelay sensor kinase activity"/>
    <property type="evidence" value="ECO:0007669"/>
    <property type="project" value="InterPro"/>
</dbReference>
<dbReference type="PRINTS" id="PR00344">
    <property type="entry name" value="BCTRLSENSOR"/>
</dbReference>
<dbReference type="OrthoDB" id="568844at2"/>
<gene>
    <name evidence="7" type="ORF">SAMN05216387_106103</name>
</gene>
<dbReference type="Gene3D" id="1.10.490.70">
    <property type="entry name" value="Histidine kinase N-terminal domain"/>
    <property type="match status" value="1"/>
</dbReference>
<evidence type="ECO:0000313" key="7">
    <source>
        <dbReference type="EMBL" id="SEL20240.1"/>
    </source>
</evidence>
<reference evidence="7 8" key="1">
    <citation type="submission" date="2016-10" db="EMBL/GenBank/DDBJ databases">
        <authorList>
            <person name="de Groot N.N."/>
        </authorList>
    </citation>
    <scope>NUCLEOTIDE SEQUENCE [LARGE SCALE GENOMIC DNA]</scope>
    <source>
        <strain evidence="7 8">Nv1</strain>
    </source>
</reference>
<dbReference type="InterPro" id="IPR005467">
    <property type="entry name" value="His_kinase_dom"/>
</dbReference>
<dbReference type="Gene3D" id="3.30.565.10">
    <property type="entry name" value="Histidine kinase-like ATPase, C-terminal domain"/>
    <property type="match status" value="1"/>
</dbReference>
<evidence type="ECO:0000313" key="8">
    <source>
        <dbReference type="Proteomes" id="UP000198620"/>
    </source>
</evidence>
<dbReference type="Pfam" id="PF02518">
    <property type="entry name" value="HATPase_c"/>
    <property type="match status" value="1"/>
</dbReference>
<sequence>MSTEDLTLDLLAYHAFPRLATAVRMRSDAIIQSWEVAVRQTLPAADKLTLQQLKNSLPAILQEIADAFASDQPRDTQELIEGSKSHGTTRFHENYNIGELIVEYRLLRRIIIDQVSEALHEELDTRCVVALNMAIDAILQGGITTFTAHLQQEIKASAEIQAKYLSFLSHDLRNHLNHATVQLQLLAARLARAPEYADSAESIQSIKRAILHTTAGMDQLLQAERLRHHAVDFDGQTVDLRLLLSEVAQQCLHQAQSKGLRLEVEVPDEALITSDEGLLTLVLQNLLGNAVKYSSRGTVKISAHNLSNGDATGWVLSVSDQGPGIAPHNLTNLFDAFKRGDTYGKPGVGLGLTIAVHSARLLGGELEVESELNVGSTFRLVLPNRDASAA</sequence>